<evidence type="ECO:0000313" key="7">
    <source>
        <dbReference type="Proteomes" id="UP000244069"/>
    </source>
</evidence>
<dbReference type="InterPro" id="IPR010998">
    <property type="entry name" value="Integrase_recombinase_N"/>
</dbReference>
<evidence type="ECO:0000256" key="1">
    <source>
        <dbReference type="ARBA" id="ARBA00008857"/>
    </source>
</evidence>
<dbReference type="EMBL" id="QBKN01000002">
    <property type="protein sequence ID" value="PTX51964.1"/>
    <property type="molecule type" value="Genomic_DNA"/>
</dbReference>
<dbReference type="GO" id="GO:0003677">
    <property type="term" value="F:DNA binding"/>
    <property type="evidence" value="ECO:0007669"/>
    <property type="project" value="UniProtKB-KW"/>
</dbReference>
<protein>
    <submittedName>
        <fullName evidence="6">Phage integrase family protein</fullName>
    </submittedName>
</protein>
<dbReference type="InterPro" id="IPR002104">
    <property type="entry name" value="Integrase_catalytic"/>
</dbReference>
<dbReference type="InterPro" id="IPR050808">
    <property type="entry name" value="Phage_Integrase"/>
</dbReference>
<keyword evidence="2" id="KW-0229">DNA integration</keyword>
<evidence type="ECO:0000256" key="3">
    <source>
        <dbReference type="ARBA" id="ARBA00023125"/>
    </source>
</evidence>
<comment type="caution">
    <text evidence="6">The sequence shown here is derived from an EMBL/GenBank/DDBJ whole genome shotgun (WGS) entry which is preliminary data.</text>
</comment>
<dbReference type="AlphaFoldDB" id="A0A2T6B7D0"/>
<sequence length="345" mass="39154">MTVERALVELFEKKKASLKDNGSAGRWWSPVANHILPAIGKVGVADLTVQMIVDKLGKVYVEKPDTGDKVFFRLKSALEYASAQDDRVRPDVVDRAKVQLPRRRASKYRQDEGHHPALDYRDAPRLWGSLDLGDVVDAALAFYLLTLPRVANVAHMRWPQVDFRKAVWTIPPENMKTGVAFDAPLVPPALRILRGAKRFAFKGSDDLVFPNPRGRKTRIHHVNFLNNRLKQGGWQSTSQDKLAVAHGLRSTFSSYVVSETSHGARLAEMSIQHEVRTKQERAYNRADLLDKRREVLGDWAEFVLSLSARRAATASRLRSVAEPHGDRTMLDVERWLRPPAEDRWE</sequence>
<dbReference type="PANTHER" id="PTHR30629">
    <property type="entry name" value="PROPHAGE INTEGRASE"/>
    <property type="match status" value="1"/>
</dbReference>
<evidence type="ECO:0000313" key="6">
    <source>
        <dbReference type="EMBL" id="PTX51964.1"/>
    </source>
</evidence>
<feature type="domain" description="Tyr recombinase" evidence="5">
    <location>
        <begin position="138"/>
        <end position="259"/>
    </location>
</feature>
<organism evidence="6 7">
    <name type="scientific">Allosediminivita pacifica</name>
    <dbReference type="NCBI Taxonomy" id="1267769"/>
    <lineage>
        <taxon>Bacteria</taxon>
        <taxon>Pseudomonadati</taxon>
        <taxon>Pseudomonadota</taxon>
        <taxon>Alphaproteobacteria</taxon>
        <taxon>Rhodobacterales</taxon>
        <taxon>Paracoccaceae</taxon>
        <taxon>Allosediminivita</taxon>
    </lineage>
</organism>
<dbReference type="Gene3D" id="1.10.443.10">
    <property type="entry name" value="Intergrase catalytic core"/>
    <property type="match status" value="1"/>
</dbReference>
<proteinExistence type="inferred from homology"/>
<dbReference type="GO" id="GO:0006310">
    <property type="term" value="P:DNA recombination"/>
    <property type="evidence" value="ECO:0007669"/>
    <property type="project" value="UniProtKB-KW"/>
</dbReference>
<keyword evidence="7" id="KW-1185">Reference proteome</keyword>
<gene>
    <name evidence="6" type="ORF">C8N44_1028</name>
</gene>
<accession>A0A2T6B7D0</accession>
<dbReference type="RefSeq" id="WP_244640954.1">
    <property type="nucleotide sequence ID" value="NZ_BMEZ01000002.1"/>
</dbReference>
<dbReference type="InterPro" id="IPR011010">
    <property type="entry name" value="DNA_brk_join_enz"/>
</dbReference>
<dbReference type="CDD" id="cd00801">
    <property type="entry name" value="INT_P4_C"/>
    <property type="match status" value="1"/>
</dbReference>
<keyword evidence="3" id="KW-0238">DNA-binding</keyword>
<comment type="similarity">
    <text evidence="1">Belongs to the 'phage' integrase family.</text>
</comment>
<dbReference type="InterPro" id="IPR013762">
    <property type="entry name" value="Integrase-like_cat_sf"/>
</dbReference>
<keyword evidence="4" id="KW-0233">DNA recombination</keyword>
<evidence type="ECO:0000256" key="4">
    <source>
        <dbReference type="ARBA" id="ARBA00023172"/>
    </source>
</evidence>
<dbReference type="SUPFAM" id="SSF56349">
    <property type="entry name" value="DNA breaking-rejoining enzymes"/>
    <property type="match status" value="1"/>
</dbReference>
<dbReference type="Pfam" id="PF00589">
    <property type="entry name" value="Phage_integrase"/>
    <property type="match status" value="1"/>
</dbReference>
<dbReference type="Proteomes" id="UP000244069">
    <property type="component" value="Unassembled WGS sequence"/>
</dbReference>
<evidence type="ECO:0000259" key="5">
    <source>
        <dbReference type="Pfam" id="PF00589"/>
    </source>
</evidence>
<dbReference type="GO" id="GO:0015074">
    <property type="term" value="P:DNA integration"/>
    <property type="evidence" value="ECO:0007669"/>
    <property type="project" value="UniProtKB-KW"/>
</dbReference>
<reference evidence="6 7" key="1">
    <citation type="submission" date="2018-04" db="EMBL/GenBank/DDBJ databases">
        <title>Genomic Encyclopedia of Archaeal and Bacterial Type Strains, Phase II (KMG-II): from individual species to whole genera.</title>
        <authorList>
            <person name="Goeker M."/>
        </authorList>
    </citation>
    <scope>NUCLEOTIDE SEQUENCE [LARGE SCALE GENOMIC DNA]</scope>
    <source>
        <strain evidence="6 7">DSM 29329</strain>
    </source>
</reference>
<name>A0A2T6B7D0_9RHOB</name>
<dbReference type="PANTHER" id="PTHR30629:SF2">
    <property type="entry name" value="PROPHAGE INTEGRASE INTS-RELATED"/>
    <property type="match status" value="1"/>
</dbReference>
<evidence type="ECO:0000256" key="2">
    <source>
        <dbReference type="ARBA" id="ARBA00022908"/>
    </source>
</evidence>
<dbReference type="Gene3D" id="1.10.150.130">
    <property type="match status" value="1"/>
</dbReference>